<dbReference type="EMBL" id="LK034331">
    <property type="protein sequence ID" value="CDY63646.1"/>
    <property type="molecule type" value="Genomic_DNA"/>
</dbReference>
<protein>
    <submittedName>
        <fullName evidence="1">(rape) hypothetical protein</fullName>
    </submittedName>
    <submittedName>
        <fullName evidence="2">BnaC07g51000D protein</fullName>
    </submittedName>
</protein>
<organism evidence="2 3">
    <name type="scientific">Brassica napus</name>
    <name type="common">Rape</name>
    <dbReference type="NCBI Taxonomy" id="3708"/>
    <lineage>
        <taxon>Eukaryota</taxon>
        <taxon>Viridiplantae</taxon>
        <taxon>Streptophyta</taxon>
        <taxon>Embryophyta</taxon>
        <taxon>Tracheophyta</taxon>
        <taxon>Spermatophyta</taxon>
        <taxon>Magnoliopsida</taxon>
        <taxon>eudicotyledons</taxon>
        <taxon>Gunneridae</taxon>
        <taxon>Pentapetalae</taxon>
        <taxon>rosids</taxon>
        <taxon>malvids</taxon>
        <taxon>Brassicales</taxon>
        <taxon>Brassicaceae</taxon>
        <taxon>Brassiceae</taxon>
        <taxon>Brassica</taxon>
    </lineage>
</organism>
<dbReference type="AlphaFoldDB" id="A0A078J939"/>
<proteinExistence type="predicted"/>
<reference evidence="1" key="3">
    <citation type="submission" date="2021-01" db="EMBL/GenBank/DDBJ databases">
        <authorList>
            <consortium name="Genoscope - CEA"/>
            <person name="William W."/>
        </authorList>
    </citation>
    <scope>NUCLEOTIDE SEQUENCE</scope>
</reference>
<dbReference type="Gramene" id="CDY63646">
    <property type="protein sequence ID" value="CDY63646"/>
    <property type="gene ID" value="GSBRNA2T00039508001"/>
</dbReference>
<name>A0A078J939_BRANA</name>
<dbReference type="Proteomes" id="UP001295469">
    <property type="component" value="Chromosome C07"/>
</dbReference>
<reference evidence="2 3" key="1">
    <citation type="journal article" date="2014" name="Science">
        <title>Plant genetics. Early allopolyploid evolution in the post-Neolithic Brassica napus oilseed genome.</title>
        <authorList>
            <person name="Chalhoub B."/>
            <person name="Denoeud F."/>
            <person name="Liu S."/>
            <person name="Parkin I.A."/>
            <person name="Tang H."/>
            <person name="Wang X."/>
            <person name="Chiquet J."/>
            <person name="Belcram H."/>
            <person name="Tong C."/>
            <person name="Samans B."/>
            <person name="Correa M."/>
            <person name="Da Silva C."/>
            <person name="Just J."/>
            <person name="Falentin C."/>
            <person name="Koh C.S."/>
            <person name="Le Clainche I."/>
            <person name="Bernard M."/>
            <person name="Bento P."/>
            <person name="Noel B."/>
            <person name="Labadie K."/>
            <person name="Alberti A."/>
            <person name="Charles M."/>
            <person name="Arnaud D."/>
            <person name="Guo H."/>
            <person name="Daviaud C."/>
            <person name="Alamery S."/>
            <person name="Jabbari K."/>
            <person name="Zhao M."/>
            <person name="Edger P.P."/>
            <person name="Chelaifa H."/>
            <person name="Tack D."/>
            <person name="Lassalle G."/>
            <person name="Mestiri I."/>
            <person name="Schnel N."/>
            <person name="Le Paslier M.C."/>
            <person name="Fan G."/>
            <person name="Renault V."/>
            <person name="Bayer P.E."/>
            <person name="Golicz A.A."/>
            <person name="Manoli S."/>
            <person name="Lee T.H."/>
            <person name="Thi V.H."/>
            <person name="Chalabi S."/>
            <person name="Hu Q."/>
            <person name="Fan C."/>
            <person name="Tollenaere R."/>
            <person name="Lu Y."/>
            <person name="Battail C."/>
            <person name="Shen J."/>
            <person name="Sidebottom C.H."/>
            <person name="Wang X."/>
            <person name="Canaguier A."/>
            <person name="Chauveau A."/>
            <person name="Berard A."/>
            <person name="Deniot G."/>
            <person name="Guan M."/>
            <person name="Liu Z."/>
            <person name="Sun F."/>
            <person name="Lim Y.P."/>
            <person name="Lyons E."/>
            <person name="Town C.D."/>
            <person name="Bancroft I."/>
            <person name="Wang X."/>
            <person name="Meng J."/>
            <person name="Ma J."/>
            <person name="Pires J.C."/>
            <person name="King G.J."/>
            <person name="Brunel D."/>
            <person name="Delourme R."/>
            <person name="Renard M."/>
            <person name="Aury J.M."/>
            <person name="Adams K.L."/>
            <person name="Batley J."/>
            <person name="Snowdon R.J."/>
            <person name="Tost J."/>
            <person name="Edwards D."/>
            <person name="Zhou Y."/>
            <person name="Hua W."/>
            <person name="Sharpe A.G."/>
            <person name="Paterson A.H."/>
            <person name="Guan C."/>
            <person name="Wincker P."/>
        </authorList>
    </citation>
    <scope>NUCLEOTIDE SEQUENCE [LARGE SCALE GENOMIC DNA]</scope>
    <source>
        <strain evidence="3">cv. Darmor-bzh</strain>
    </source>
</reference>
<evidence type="ECO:0000313" key="2">
    <source>
        <dbReference type="EMBL" id="CDY63646.1"/>
    </source>
</evidence>
<accession>A0A078J939</accession>
<dbReference type="EMBL" id="HG994371">
    <property type="protein sequence ID" value="CAF2031006.1"/>
    <property type="molecule type" value="Genomic_DNA"/>
</dbReference>
<evidence type="ECO:0000313" key="3">
    <source>
        <dbReference type="Proteomes" id="UP000028999"/>
    </source>
</evidence>
<dbReference type="Proteomes" id="UP000028999">
    <property type="component" value="Unassembled WGS sequence"/>
</dbReference>
<keyword evidence="3" id="KW-1185">Reference proteome</keyword>
<reference evidence="2" key="2">
    <citation type="submission" date="2014-06" db="EMBL/GenBank/DDBJ databases">
        <authorList>
            <person name="Genoscope - CEA"/>
        </authorList>
    </citation>
    <scope>NUCLEOTIDE SEQUENCE</scope>
</reference>
<evidence type="ECO:0000313" key="1">
    <source>
        <dbReference type="EMBL" id="CAF2031006.1"/>
    </source>
</evidence>
<gene>
    <name evidence="2" type="primary">BnaC07g51000D</name>
    <name evidence="1" type="ORF">DARMORV10_C07P58650.1</name>
    <name evidence="2" type="ORF">GSBRNA2T00039508001</name>
</gene>
<dbReference type="PaxDb" id="3708-A0A078J939"/>
<sequence length="77" mass="9033">MYDGLKKLRCTLHIRIWTKGHKEIVDGVCSQPLRSHLCSSLSWEKAQFHKLRKKIGSKKTKGNHSNKALIRPFRKDY</sequence>